<proteinExistence type="predicted"/>
<dbReference type="AlphaFoldDB" id="A0A7G1H0Y1"/>
<dbReference type="Proteomes" id="UP000516360">
    <property type="component" value="Chromosome"/>
</dbReference>
<dbReference type="EMBL" id="AP022873">
    <property type="protein sequence ID" value="BCB95761.1"/>
    <property type="molecule type" value="Genomic_DNA"/>
</dbReference>
<dbReference type="KEGG" id="dtp:JZK55_06830"/>
<reference evidence="1 2" key="1">
    <citation type="submission" date="2020-03" db="EMBL/GenBank/DDBJ databases">
        <title>Complete genome sequences of two sulfur-disproportionating bacterial strains T55J and Mzg5.</title>
        <authorList>
            <person name="Umezawa K."/>
            <person name="Kojima H."/>
            <person name="Kato Y."/>
            <person name="Fukui M."/>
        </authorList>
    </citation>
    <scope>NUCLEOTIDE SEQUENCE [LARGE SCALE GENOMIC DNA]</scope>
    <source>
        <strain evidence="1 2">T55J</strain>
    </source>
</reference>
<dbReference type="InterPro" id="IPR051404">
    <property type="entry name" value="TA_system_antitoxin"/>
</dbReference>
<gene>
    <name evidence="1" type="ORF">JZK55_06830</name>
</gene>
<dbReference type="SUPFAM" id="SSF143100">
    <property type="entry name" value="TTHA1013/TTHA0281-like"/>
    <property type="match status" value="1"/>
</dbReference>
<keyword evidence="2" id="KW-1185">Reference proteome</keyword>
<dbReference type="PANTHER" id="PTHR34504">
    <property type="entry name" value="ANTITOXIN HICB"/>
    <property type="match status" value="1"/>
</dbReference>
<dbReference type="InterPro" id="IPR035069">
    <property type="entry name" value="TTHA1013/TTHA0281-like"/>
</dbReference>
<sequence length="70" mass="7904">MFIRTFTAVLHKEDDLYVAECPEVGTISQGYTIEEAIANLKEATELYLEEFSLEEISKPLMTTFEAVVNA</sequence>
<accession>A0A7G1H0Y1</accession>
<name>A0A7G1H0Y1_9BACT</name>
<evidence type="ECO:0000313" key="2">
    <source>
        <dbReference type="Proteomes" id="UP000516360"/>
    </source>
</evidence>
<organism evidence="1 2">
    <name type="scientific">Dissulfurispira thermophila</name>
    <dbReference type="NCBI Taxonomy" id="2715679"/>
    <lineage>
        <taxon>Bacteria</taxon>
        <taxon>Pseudomonadati</taxon>
        <taxon>Nitrospirota</taxon>
        <taxon>Thermodesulfovibrionia</taxon>
        <taxon>Thermodesulfovibrionales</taxon>
        <taxon>Dissulfurispiraceae</taxon>
        <taxon>Dissulfurispira</taxon>
    </lineage>
</organism>
<evidence type="ECO:0000313" key="1">
    <source>
        <dbReference type="EMBL" id="BCB95761.1"/>
    </source>
</evidence>
<dbReference type="PANTHER" id="PTHR34504:SF2">
    <property type="entry name" value="UPF0150 PROTEIN SSL0259"/>
    <property type="match status" value="1"/>
</dbReference>
<dbReference type="RefSeq" id="WP_203473237.1">
    <property type="nucleotide sequence ID" value="NZ_AP022873.1"/>
</dbReference>
<evidence type="ECO:0008006" key="3">
    <source>
        <dbReference type="Google" id="ProtNLM"/>
    </source>
</evidence>
<dbReference type="Gene3D" id="3.30.160.250">
    <property type="match status" value="1"/>
</dbReference>
<protein>
    <recommendedName>
        <fullName evidence="3">HicB-like antitoxin of toxin-antitoxin system domain-containing protein</fullName>
    </recommendedName>
</protein>